<reference evidence="7" key="1">
    <citation type="submission" date="2014-12" db="EMBL/GenBank/DDBJ databases">
        <title>Insight into the proteome of Arion vulgaris.</title>
        <authorList>
            <person name="Aradska J."/>
            <person name="Bulat T."/>
            <person name="Smidak R."/>
            <person name="Sarate P."/>
            <person name="Gangsoo J."/>
            <person name="Sialana F."/>
            <person name="Bilban M."/>
            <person name="Lubec G."/>
        </authorList>
    </citation>
    <scope>NUCLEOTIDE SEQUENCE</scope>
    <source>
        <tissue evidence="7">Skin</tissue>
    </source>
</reference>
<feature type="non-terminal residue" evidence="7">
    <location>
        <position position="243"/>
    </location>
</feature>
<dbReference type="SUPFAM" id="SSF47986">
    <property type="entry name" value="DEATH domain"/>
    <property type="match status" value="1"/>
</dbReference>
<evidence type="ECO:0000256" key="2">
    <source>
        <dbReference type="ARBA" id="ARBA00022553"/>
    </source>
</evidence>
<dbReference type="Gene3D" id="1.10.533.10">
    <property type="entry name" value="Death Domain, Fas"/>
    <property type="match status" value="2"/>
</dbReference>
<protein>
    <recommendedName>
        <fullName evidence="6">Caspase recruitment domain-containing protein</fullName>
    </recommendedName>
</protein>
<evidence type="ECO:0000313" key="7">
    <source>
        <dbReference type="EMBL" id="CEK86317.1"/>
    </source>
</evidence>
<evidence type="ECO:0000256" key="5">
    <source>
        <dbReference type="ARBA" id="ARBA00022859"/>
    </source>
</evidence>
<keyword evidence="4" id="KW-0832">Ubl conjugation</keyword>
<dbReference type="GO" id="GO:0005737">
    <property type="term" value="C:cytoplasm"/>
    <property type="evidence" value="ECO:0007669"/>
    <property type="project" value="UniProtKB-ARBA"/>
</dbReference>
<dbReference type="AlphaFoldDB" id="A0A0B7B0B3"/>
<gene>
    <name evidence="7" type="primary">ORF153158</name>
    <name evidence="8" type="synonym">ORF153161</name>
</gene>
<keyword evidence="1" id="KW-1017">Isopeptide bond</keyword>
<keyword evidence="5" id="KW-0391">Immunity</keyword>
<dbReference type="GO" id="GO:0045087">
    <property type="term" value="P:innate immune response"/>
    <property type="evidence" value="ECO:0007669"/>
    <property type="project" value="UniProtKB-KW"/>
</dbReference>
<proteinExistence type="predicted"/>
<dbReference type="Pfam" id="PF16739">
    <property type="entry name" value="CARD_2"/>
    <property type="match status" value="1"/>
</dbReference>
<accession>A0A0B7B0B3</accession>
<dbReference type="InterPro" id="IPR011029">
    <property type="entry name" value="DEATH-like_dom_sf"/>
</dbReference>
<keyword evidence="3" id="KW-0399">Innate immunity</keyword>
<dbReference type="InterPro" id="IPR031964">
    <property type="entry name" value="CARD_dom"/>
</dbReference>
<name>A0A0B7B0B3_9EUPU</name>
<evidence type="ECO:0000259" key="6">
    <source>
        <dbReference type="Pfam" id="PF16739"/>
    </source>
</evidence>
<dbReference type="CDD" id="cd01671">
    <property type="entry name" value="CARD"/>
    <property type="match status" value="1"/>
</dbReference>
<sequence length="243" mass="27871">MSLNDAPENDAVEDAEDMPSASFYNYSNQLAYMINAVYRPRIEDTVNLRKLVSFMPFMGQILPQIYEMERSGNKKDAAIVFFNYLKEVEEEGKYQSFVQALKRAGYKILASVIENTEEAISNGDEHKQLINIFFDDIVSTIDPDYMSQILQMKEVITSEEGDQIRKTAKHYGSSDAALELLMKIPHRAINWYEVFLEVLLDSNHNNLVEKLDPKYMAQRRGNSLDEPNIIVASDSSMFINNEV</sequence>
<organism evidence="7">
    <name type="scientific">Arion vulgaris</name>
    <dbReference type="NCBI Taxonomy" id="1028688"/>
    <lineage>
        <taxon>Eukaryota</taxon>
        <taxon>Metazoa</taxon>
        <taxon>Spiralia</taxon>
        <taxon>Lophotrochozoa</taxon>
        <taxon>Mollusca</taxon>
        <taxon>Gastropoda</taxon>
        <taxon>Heterobranchia</taxon>
        <taxon>Euthyneura</taxon>
        <taxon>Panpulmonata</taxon>
        <taxon>Eupulmonata</taxon>
        <taxon>Stylommatophora</taxon>
        <taxon>Helicina</taxon>
        <taxon>Arionoidea</taxon>
        <taxon>Arionidae</taxon>
        <taxon>Arion</taxon>
    </lineage>
</organism>
<feature type="domain" description="Caspase recruitment" evidence="6">
    <location>
        <begin position="124"/>
        <end position="214"/>
    </location>
</feature>
<evidence type="ECO:0000256" key="3">
    <source>
        <dbReference type="ARBA" id="ARBA00022588"/>
    </source>
</evidence>
<evidence type="ECO:0000313" key="8">
    <source>
        <dbReference type="EMBL" id="CEK86318.1"/>
    </source>
</evidence>
<dbReference type="EMBL" id="HACG01039453">
    <property type="protein sequence ID" value="CEK86318.1"/>
    <property type="molecule type" value="Transcribed_RNA"/>
</dbReference>
<keyword evidence="2" id="KW-0597">Phosphoprotein</keyword>
<dbReference type="EMBL" id="HACG01039452">
    <property type="protein sequence ID" value="CEK86317.1"/>
    <property type="molecule type" value="Transcribed_RNA"/>
</dbReference>
<evidence type="ECO:0000256" key="4">
    <source>
        <dbReference type="ARBA" id="ARBA00022843"/>
    </source>
</evidence>
<evidence type="ECO:0000256" key="1">
    <source>
        <dbReference type="ARBA" id="ARBA00022499"/>
    </source>
</evidence>